<dbReference type="SMART" id="SM00225">
    <property type="entry name" value="BTB"/>
    <property type="match status" value="1"/>
</dbReference>
<dbReference type="Proteomes" id="UP001215598">
    <property type="component" value="Unassembled WGS sequence"/>
</dbReference>
<dbReference type="InterPro" id="IPR011333">
    <property type="entry name" value="SKP1/BTB/POZ_sf"/>
</dbReference>
<feature type="domain" description="BTB" evidence="1">
    <location>
        <begin position="25"/>
        <end position="97"/>
    </location>
</feature>
<protein>
    <recommendedName>
        <fullName evidence="1">BTB domain-containing protein</fullName>
    </recommendedName>
</protein>
<dbReference type="EMBL" id="JARKIB010000003">
    <property type="protein sequence ID" value="KAJ7782677.1"/>
    <property type="molecule type" value="Genomic_DNA"/>
</dbReference>
<proteinExistence type="predicted"/>
<comment type="caution">
    <text evidence="2">The sequence shown here is derived from an EMBL/GenBank/DDBJ whole genome shotgun (WGS) entry which is preliminary data.</text>
</comment>
<dbReference type="CDD" id="cd18186">
    <property type="entry name" value="BTB_POZ_ZBTB_KLHL-like"/>
    <property type="match status" value="1"/>
</dbReference>
<gene>
    <name evidence="2" type="ORF">B0H16DRAFT_1357055</name>
</gene>
<sequence>MTSPAVKRQRTENTTTRSEIWYDDGSVVLQAENTQFRVHWSILGQKSSFFRGMQSLPQPPHDQPTVDGCAVVELHDTVLDVEYLLKALYDSMFLLQKALPLPAVAALIRLGRKYEFRDFFDAAVERLCFENPTTLKKYDALRVDREYRPTRILPYPGVVYDILTLAREQNILSVLPCAYYRALITHDRAQLFDGVPRGDGTVASLASMDQRQCTLGRETIMKTQFMPGYTYAWVRKWPFKADDCANPSKCARIRAEIQEHYMITFNLRGLLDLSTEQIPFCGQCTKHARESNQAGRNRMWEELPRMFSLADWGELKNEL</sequence>
<reference evidence="2" key="1">
    <citation type="submission" date="2023-03" db="EMBL/GenBank/DDBJ databases">
        <title>Massive genome expansion in bonnet fungi (Mycena s.s.) driven by repeated elements and novel gene families across ecological guilds.</title>
        <authorList>
            <consortium name="Lawrence Berkeley National Laboratory"/>
            <person name="Harder C.B."/>
            <person name="Miyauchi S."/>
            <person name="Viragh M."/>
            <person name="Kuo A."/>
            <person name="Thoen E."/>
            <person name="Andreopoulos B."/>
            <person name="Lu D."/>
            <person name="Skrede I."/>
            <person name="Drula E."/>
            <person name="Henrissat B."/>
            <person name="Morin E."/>
            <person name="Kohler A."/>
            <person name="Barry K."/>
            <person name="LaButti K."/>
            <person name="Morin E."/>
            <person name="Salamov A."/>
            <person name="Lipzen A."/>
            <person name="Mereny Z."/>
            <person name="Hegedus B."/>
            <person name="Baldrian P."/>
            <person name="Stursova M."/>
            <person name="Weitz H."/>
            <person name="Taylor A."/>
            <person name="Grigoriev I.V."/>
            <person name="Nagy L.G."/>
            <person name="Martin F."/>
            <person name="Kauserud H."/>
        </authorList>
    </citation>
    <scope>NUCLEOTIDE SEQUENCE</scope>
    <source>
        <strain evidence="2">CBHHK182m</strain>
    </source>
</reference>
<evidence type="ECO:0000259" key="1">
    <source>
        <dbReference type="PROSITE" id="PS50097"/>
    </source>
</evidence>
<dbReference type="Gene3D" id="3.30.710.10">
    <property type="entry name" value="Potassium Channel Kv1.1, Chain A"/>
    <property type="match status" value="1"/>
</dbReference>
<dbReference type="InterPro" id="IPR000210">
    <property type="entry name" value="BTB/POZ_dom"/>
</dbReference>
<name>A0AAD7KC37_9AGAR</name>
<evidence type="ECO:0000313" key="2">
    <source>
        <dbReference type="EMBL" id="KAJ7782677.1"/>
    </source>
</evidence>
<dbReference type="AlphaFoldDB" id="A0AAD7KC37"/>
<dbReference type="Pfam" id="PF00651">
    <property type="entry name" value="BTB"/>
    <property type="match status" value="1"/>
</dbReference>
<accession>A0AAD7KC37</accession>
<keyword evidence="3" id="KW-1185">Reference proteome</keyword>
<organism evidence="2 3">
    <name type="scientific">Mycena metata</name>
    <dbReference type="NCBI Taxonomy" id="1033252"/>
    <lineage>
        <taxon>Eukaryota</taxon>
        <taxon>Fungi</taxon>
        <taxon>Dikarya</taxon>
        <taxon>Basidiomycota</taxon>
        <taxon>Agaricomycotina</taxon>
        <taxon>Agaricomycetes</taxon>
        <taxon>Agaricomycetidae</taxon>
        <taxon>Agaricales</taxon>
        <taxon>Marasmiineae</taxon>
        <taxon>Mycenaceae</taxon>
        <taxon>Mycena</taxon>
    </lineage>
</organism>
<dbReference type="PROSITE" id="PS50097">
    <property type="entry name" value="BTB"/>
    <property type="match status" value="1"/>
</dbReference>
<evidence type="ECO:0000313" key="3">
    <source>
        <dbReference type="Proteomes" id="UP001215598"/>
    </source>
</evidence>